<dbReference type="SUPFAM" id="SSF46992">
    <property type="entry name" value="Ribosomal protein S20"/>
    <property type="match status" value="1"/>
</dbReference>
<dbReference type="NCBIfam" id="TIGR00029">
    <property type="entry name" value="S20"/>
    <property type="match status" value="1"/>
</dbReference>
<dbReference type="Proteomes" id="UP000228781">
    <property type="component" value="Unassembled WGS sequence"/>
</dbReference>
<dbReference type="GO" id="GO:0003735">
    <property type="term" value="F:structural constituent of ribosome"/>
    <property type="evidence" value="ECO:0007669"/>
    <property type="project" value="InterPro"/>
</dbReference>
<comment type="function">
    <text evidence="6">Binds directly to 16S ribosomal RNA.</text>
</comment>
<gene>
    <name evidence="6" type="primary">rpsT</name>
    <name evidence="7" type="ORF">CO059_00350</name>
</gene>
<comment type="caution">
    <text evidence="7">The sequence shown here is derived from an EMBL/GenBank/DDBJ whole genome shotgun (WGS) entry which is preliminary data.</text>
</comment>
<evidence type="ECO:0000256" key="2">
    <source>
        <dbReference type="ARBA" id="ARBA00022884"/>
    </source>
</evidence>
<comment type="similarity">
    <text evidence="6">Belongs to the bacterial ribosomal protein bS20 family.</text>
</comment>
<dbReference type="GO" id="GO:0005840">
    <property type="term" value="C:ribosome"/>
    <property type="evidence" value="ECO:0007669"/>
    <property type="project" value="UniProtKB-KW"/>
</dbReference>
<keyword evidence="3 6" id="KW-0689">Ribosomal protein</keyword>
<protein>
    <recommendedName>
        <fullName evidence="5 6">Small ribosomal subunit protein bS20</fullName>
    </recommendedName>
</protein>
<dbReference type="Pfam" id="PF01649">
    <property type="entry name" value="Ribosomal_S20p"/>
    <property type="match status" value="1"/>
</dbReference>
<evidence type="ECO:0000256" key="3">
    <source>
        <dbReference type="ARBA" id="ARBA00022980"/>
    </source>
</evidence>
<dbReference type="HAMAP" id="MF_00500">
    <property type="entry name" value="Ribosomal_bS20"/>
    <property type="match status" value="1"/>
</dbReference>
<keyword evidence="1 6" id="KW-0699">rRNA-binding</keyword>
<dbReference type="GO" id="GO:0019843">
    <property type="term" value="F:rRNA binding"/>
    <property type="evidence" value="ECO:0007669"/>
    <property type="project" value="UniProtKB-UniRule"/>
</dbReference>
<proteinExistence type="inferred from homology"/>
<organism evidence="7 8">
    <name type="scientific">candidate division WWE3 bacterium CG_4_9_14_0_2_um_filter_48_10</name>
    <dbReference type="NCBI Taxonomy" id="1975078"/>
    <lineage>
        <taxon>Bacteria</taxon>
        <taxon>Katanobacteria</taxon>
    </lineage>
</organism>
<dbReference type="InterPro" id="IPR036510">
    <property type="entry name" value="Ribosomal_bS20_sf"/>
</dbReference>
<keyword evidence="4 6" id="KW-0687">Ribonucleoprotein</keyword>
<evidence type="ECO:0000256" key="4">
    <source>
        <dbReference type="ARBA" id="ARBA00023274"/>
    </source>
</evidence>
<accession>A0A2M8EK86</accession>
<sequence>MPHLKSAAKRLRQSRKREIGNKKIKNQIERLVKKARSAKNLSTIYKAIDKAVKRKIFHPNKAARMKQMLSKRLAAK</sequence>
<dbReference type="InterPro" id="IPR002583">
    <property type="entry name" value="Ribosomal_bS20"/>
</dbReference>
<dbReference type="GO" id="GO:0006412">
    <property type="term" value="P:translation"/>
    <property type="evidence" value="ECO:0007669"/>
    <property type="project" value="UniProtKB-UniRule"/>
</dbReference>
<dbReference type="AlphaFoldDB" id="A0A2M8EK86"/>
<keyword evidence="2 6" id="KW-0694">RNA-binding</keyword>
<dbReference type="EMBL" id="PFSK01000007">
    <property type="protein sequence ID" value="PJC23163.1"/>
    <property type="molecule type" value="Genomic_DNA"/>
</dbReference>
<evidence type="ECO:0000256" key="6">
    <source>
        <dbReference type="HAMAP-Rule" id="MF_00500"/>
    </source>
</evidence>
<evidence type="ECO:0000256" key="5">
    <source>
        <dbReference type="ARBA" id="ARBA00035136"/>
    </source>
</evidence>
<evidence type="ECO:0000313" key="7">
    <source>
        <dbReference type="EMBL" id="PJC23163.1"/>
    </source>
</evidence>
<dbReference type="Gene3D" id="1.20.58.110">
    <property type="entry name" value="Ribosomal protein S20"/>
    <property type="match status" value="1"/>
</dbReference>
<evidence type="ECO:0000313" key="8">
    <source>
        <dbReference type="Proteomes" id="UP000228781"/>
    </source>
</evidence>
<name>A0A2M8EK86_UNCKA</name>
<evidence type="ECO:0000256" key="1">
    <source>
        <dbReference type="ARBA" id="ARBA00022730"/>
    </source>
</evidence>
<dbReference type="GO" id="GO:1990904">
    <property type="term" value="C:ribonucleoprotein complex"/>
    <property type="evidence" value="ECO:0007669"/>
    <property type="project" value="UniProtKB-KW"/>
</dbReference>
<reference evidence="8" key="1">
    <citation type="submission" date="2017-09" db="EMBL/GenBank/DDBJ databases">
        <title>Depth-based differentiation of microbial function through sediment-hosted aquifers and enrichment of novel symbionts in the deep terrestrial subsurface.</title>
        <authorList>
            <person name="Probst A.J."/>
            <person name="Ladd B."/>
            <person name="Jarett J.K."/>
            <person name="Geller-Mcgrath D.E."/>
            <person name="Sieber C.M.K."/>
            <person name="Emerson J.B."/>
            <person name="Anantharaman K."/>
            <person name="Thomas B.C."/>
            <person name="Malmstrom R."/>
            <person name="Stieglmeier M."/>
            <person name="Klingl A."/>
            <person name="Woyke T."/>
            <person name="Ryan C.M."/>
            <person name="Banfield J.F."/>
        </authorList>
    </citation>
    <scope>NUCLEOTIDE SEQUENCE [LARGE SCALE GENOMIC DNA]</scope>
</reference>